<dbReference type="PANTHER" id="PTHR13582:SF0">
    <property type="entry name" value="M-PHASE PHOSPHOPROTEIN 6"/>
    <property type="match status" value="1"/>
</dbReference>
<comment type="caution">
    <text evidence="2">The sequence shown here is derived from an EMBL/GenBank/DDBJ whole genome shotgun (WGS) entry which is preliminary data.</text>
</comment>
<dbReference type="Proteomes" id="UP001497497">
    <property type="component" value="Unassembled WGS sequence"/>
</dbReference>
<evidence type="ECO:0000313" key="2">
    <source>
        <dbReference type="EMBL" id="CAL1536831.1"/>
    </source>
</evidence>
<feature type="region of interest" description="Disordered" evidence="1">
    <location>
        <begin position="129"/>
        <end position="159"/>
    </location>
</feature>
<evidence type="ECO:0008006" key="4">
    <source>
        <dbReference type="Google" id="ProtNLM"/>
    </source>
</evidence>
<keyword evidence="3" id="KW-1185">Reference proteome</keyword>
<proteinExistence type="predicted"/>
<dbReference type="AlphaFoldDB" id="A0AAV2HVV2"/>
<reference evidence="2 3" key="1">
    <citation type="submission" date="2024-04" db="EMBL/GenBank/DDBJ databases">
        <authorList>
            <consortium name="Genoscope - CEA"/>
            <person name="William W."/>
        </authorList>
    </citation>
    <scope>NUCLEOTIDE SEQUENCE [LARGE SCALE GENOMIC DNA]</scope>
</reference>
<gene>
    <name evidence="2" type="ORF">GSLYS_00010744001</name>
</gene>
<dbReference type="EMBL" id="CAXITT010000241">
    <property type="protein sequence ID" value="CAL1536831.1"/>
    <property type="molecule type" value="Genomic_DNA"/>
</dbReference>
<organism evidence="2 3">
    <name type="scientific">Lymnaea stagnalis</name>
    <name type="common">Great pond snail</name>
    <name type="synonym">Helix stagnalis</name>
    <dbReference type="NCBI Taxonomy" id="6523"/>
    <lineage>
        <taxon>Eukaryota</taxon>
        <taxon>Metazoa</taxon>
        <taxon>Spiralia</taxon>
        <taxon>Lophotrochozoa</taxon>
        <taxon>Mollusca</taxon>
        <taxon>Gastropoda</taxon>
        <taxon>Heterobranchia</taxon>
        <taxon>Euthyneura</taxon>
        <taxon>Panpulmonata</taxon>
        <taxon>Hygrophila</taxon>
        <taxon>Lymnaeoidea</taxon>
        <taxon>Lymnaeidae</taxon>
        <taxon>Lymnaea</taxon>
    </lineage>
</organism>
<name>A0AAV2HVV2_LYMST</name>
<protein>
    <recommendedName>
        <fullName evidence="4">M-phase phosphoprotein 6</fullName>
    </recommendedName>
</protein>
<dbReference type="GO" id="GO:0000460">
    <property type="term" value="P:maturation of 5.8S rRNA"/>
    <property type="evidence" value="ECO:0007669"/>
    <property type="project" value="TreeGrafter"/>
</dbReference>
<sequence length="159" mass="18622">MAAKKSGSHLSKNVLQMKFMQRSVLRLEKEQNEEDKQKVIDDEHWVLDLPDYQIKESKYLKDQSYVICEQLQFGRQSFLGCNPEIEKLMQAHKLEQELKVSDEKEKQNSVSDQDMAQRYSSLMGIIAKKFSKKRQRNDEANDDESGEPRSKSFMKPSDD</sequence>
<feature type="compositionally biased region" description="Basic and acidic residues" evidence="1">
    <location>
        <begin position="146"/>
        <end position="159"/>
    </location>
</feature>
<dbReference type="PANTHER" id="PTHR13582">
    <property type="entry name" value="M-PHASE PHOSPHOPROTEIN 6"/>
    <property type="match status" value="1"/>
</dbReference>
<evidence type="ECO:0000313" key="3">
    <source>
        <dbReference type="Proteomes" id="UP001497497"/>
    </source>
</evidence>
<accession>A0AAV2HVV2</accession>
<dbReference type="Pfam" id="PF10175">
    <property type="entry name" value="MPP6"/>
    <property type="match status" value="1"/>
</dbReference>
<dbReference type="InterPro" id="IPR019324">
    <property type="entry name" value="MPP6"/>
</dbReference>
<evidence type="ECO:0000256" key="1">
    <source>
        <dbReference type="SAM" id="MobiDB-lite"/>
    </source>
</evidence>